<organism evidence="1 2">
    <name type="scientific">Gonapodya prolifera (strain JEL478)</name>
    <name type="common">Monoblepharis prolifera</name>
    <dbReference type="NCBI Taxonomy" id="1344416"/>
    <lineage>
        <taxon>Eukaryota</taxon>
        <taxon>Fungi</taxon>
        <taxon>Fungi incertae sedis</taxon>
        <taxon>Chytridiomycota</taxon>
        <taxon>Chytridiomycota incertae sedis</taxon>
        <taxon>Monoblepharidomycetes</taxon>
        <taxon>Monoblepharidales</taxon>
        <taxon>Gonapodyaceae</taxon>
        <taxon>Gonapodya</taxon>
    </lineage>
</organism>
<sequence>MSHAKASSSLTVQLKEVKDFAFCPNFPFAQSNEVATSFHSLPPLCPVLFDFKNLRLDGIFCNKANNRCRSLLANPNYTEKRTNKVVGANLPHNPTYCLLLQCDIWGGLQKLHDVTAGQCESGRAALCIRQGDKNATSNWTIFYCLRCCSPIVVLLCGEIDVLNTILSQRVTNE</sequence>
<dbReference type="Proteomes" id="UP000070544">
    <property type="component" value="Unassembled WGS sequence"/>
</dbReference>
<accession>A0A139AVN7</accession>
<keyword evidence="2" id="KW-1185">Reference proteome</keyword>
<protein>
    <submittedName>
        <fullName evidence="1">Uncharacterized protein</fullName>
    </submittedName>
</protein>
<proteinExistence type="predicted"/>
<gene>
    <name evidence="1" type="ORF">M427DRAFT_130987</name>
</gene>
<reference evidence="1 2" key="1">
    <citation type="journal article" date="2015" name="Genome Biol. Evol.">
        <title>Phylogenomic analyses indicate that early fungi evolved digesting cell walls of algal ancestors of land plants.</title>
        <authorList>
            <person name="Chang Y."/>
            <person name="Wang S."/>
            <person name="Sekimoto S."/>
            <person name="Aerts A.L."/>
            <person name="Choi C."/>
            <person name="Clum A."/>
            <person name="LaButti K.M."/>
            <person name="Lindquist E.A."/>
            <person name="Yee Ngan C."/>
            <person name="Ohm R.A."/>
            <person name="Salamov A.A."/>
            <person name="Grigoriev I.V."/>
            <person name="Spatafora J.W."/>
            <person name="Berbee M.L."/>
        </authorList>
    </citation>
    <scope>NUCLEOTIDE SEQUENCE [LARGE SCALE GENOMIC DNA]</scope>
    <source>
        <strain evidence="1 2">JEL478</strain>
    </source>
</reference>
<name>A0A139AVN7_GONPJ</name>
<evidence type="ECO:0000313" key="1">
    <source>
        <dbReference type="EMBL" id="KXS20777.1"/>
    </source>
</evidence>
<dbReference type="AlphaFoldDB" id="A0A139AVN7"/>
<evidence type="ECO:0000313" key="2">
    <source>
        <dbReference type="Proteomes" id="UP000070544"/>
    </source>
</evidence>
<dbReference type="EMBL" id="KQ965734">
    <property type="protein sequence ID" value="KXS20777.1"/>
    <property type="molecule type" value="Genomic_DNA"/>
</dbReference>